<reference evidence="1 2" key="1">
    <citation type="submission" date="2017-03" db="EMBL/GenBank/DDBJ databases">
        <title>Genomic and clinical evidence uncovers the enterohepatic species Helicobacter valdiviensis as a potential human intestinal pathogen.</title>
        <authorList>
            <person name="Fresia P."/>
            <person name="Jara R."/>
            <person name="Sierra R."/>
            <person name="Ferres I."/>
            <person name="Greif G."/>
            <person name="Iraola G."/>
            <person name="Collado L."/>
        </authorList>
    </citation>
    <scope>NUCLEOTIDE SEQUENCE [LARGE SCALE GENOMIC DNA]</scope>
    <source>
        <strain evidence="1 2">WBE14</strain>
    </source>
</reference>
<keyword evidence="2" id="KW-1185">Reference proteome</keyword>
<gene>
    <name evidence="1" type="ORF">B6S12_05730</name>
</gene>
<protein>
    <submittedName>
        <fullName evidence="1">Uncharacterized protein</fullName>
    </submittedName>
</protein>
<organism evidence="1 2">
    <name type="scientific">Helicobacter valdiviensis</name>
    <dbReference type="NCBI Taxonomy" id="1458358"/>
    <lineage>
        <taxon>Bacteria</taxon>
        <taxon>Pseudomonadati</taxon>
        <taxon>Campylobacterota</taxon>
        <taxon>Epsilonproteobacteria</taxon>
        <taxon>Campylobacterales</taxon>
        <taxon>Helicobacteraceae</taxon>
        <taxon>Helicobacter</taxon>
    </lineage>
</organism>
<dbReference type="Proteomes" id="UP000249746">
    <property type="component" value="Unassembled WGS sequence"/>
</dbReference>
<comment type="caution">
    <text evidence="1">The sequence shown here is derived from an EMBL/GenBank/DDBJ whole genome shotgun (WGS) entry which is preliminary data.</text>
</comment>
<dbReference type="AlphaFoldDB" id="A0A2W6PN03"/>
<dbReference type="EMBL" id="NBIU01000014">
    <property type="protein sequence ID" value="PZT48083.1"/>
    <property type="molecule type" value="Genomic_DNA"/>
</dbReference>
<name>A0A2W6PN03_9HELI</name>
<accession>A0A2W6PN03</accession>
<dbReference type="OrthoDB" id="5328583at2"/>
<sequence length="402" mass="46806">MYIDDAIKGNTLEDLKDDIVAGGGCINLANNEVIRANQETIKKIKKKLDNYKLSYKEHAFGEYSTKMVKKIEDDIMGLGWDKVIGIELCGIAKDKHIGYLDNYLLENSDANLLYLCATKSSLDNVLKRFLDNPLKHRIYAVCFPLEYTDKISFLKVLCKTSLNNNKNKNVPTFYLGHALNDWSNVDMERYYEDKIDYLSLGLKKFSPKNLTSIKTIECGYLGFDLIAKEIKLKSCKDSIVFAPYHEEEFFKFLPFMQEILNKYRVIYRDRQFFEGRHLWIEANKKIKELQKHPNFFIEGDWWMRGELYSRSFAFVGGITTAINTFPVLALAPSISDNKLLDLELGIRVEFEKDDLLEIVDDIYKNRLIWKEKLLSYREQSFFNFGNASEVLGEFIISNFLKL</sequence>
<evidence type="ECO:0000313" key="1">
    <source>
        <dbReference type="EMBL" id="PZT48083.1"/>
    </source>
</evidence>
<proteinExistence type="predicted"/>
<evidence type="ECO:0000313" key="2">
    <source>
        <dbReference type="Proteomes" id="UP000249746"/>
    </source>
</evidence>